<keyword evidence="2 9" id="KW-0812">Transmembrane</keyword>
<dbReference type="EMBL" id="CAJNOI010000141">
    <property type="protein sequence ID" value="CAF1120564.1"/>
    <property type="molecule type" value="Genomic_DNA"/>
</dbReference>
<feature type="domain" description="C2" evidence="10">
    <location>
        <begin position="422"/>
        <end position="553"/>
    </location>
</feature>
<keyword evidence="4" id="KW-0677">Repeat</keyword>
<keyword evidence="13" id="KW-1185">Reference proteome</keyword>
<dbReference type="SUPFAM" id="SSF49562">
    <property type="entry name" value="C2 domain (Calcium/lipid-binding domain, CaLB)"/>
    <property type="match status" value="5"/>
</dbReference>
<feature type="domain" description="C2" evidence="10">
    <location>
        <begin position="1611"/>
        <end position="1728"/>
    </location>
</feature>
<dbReference type="PANTHER" id="PTHR12546">
    <property type="entry name" value="FER-1-LIKE"/>
    <property type="match status" value="1"/>
</dbReference>
<organism evidence="12 13">
    <name type="scientific">Adineta steineri</name>
    <dbReference type="NCBI Taxonomy" id="433720"/>
    <lineage>
        <taxon>Eukaryota</taxon>
        <taxon>Metazoa</taxon>
        <taxon>Spiralia</taxon>
        <taxon>Gnathifera</taxon>
        <taxon>Rotifera</taxon>
        <taxon>Eurotatoria</taxon>
        <taxon>Bdelloidea</taxon>
        <taxon>Adinetida</taxon>
        <taxon>Adinetidae</taxon>
        <taxon>Adineta</taxon>
    </lineage>
</organism>
<evidence type="ECO:0000256" key="4">
    <source>
        <dbReference type="ARBA" id="ARBA00022737"/>
    </source>
</evidence>
<dbReference type="InterPro" id="IPR055072">
    <property type="entry name" value="Ferlin_DSRM"/>
</dbReference>
<evidence type="ECO:0000313" key="12">
    <source>
        <dbReference type="EMBL" id="CAF1405060.1"/>
    </source>
</evidence>
<evidence type="ECO:0000256" key="6">
    <source>
        <dbReference type="ARBA" id="ARBA00022989"/>
    </source>
</evidence>
<feature type="domain" description="C2" evidence="10">
    <location>
        <begin position="955"/>
        <end position="1086"/>
    </location>
</feature>
<dbReference type="CDD" id="cd04037">
    <property type="entry name" value="C2E_Ferlin"/>
    <property type="match status" value="1"/>
</dbReference>
<dbReference type="GO" id="GO:0007009">
    <property type="term" value="P:plasma membrane organization"/>
    <property type="evidence" value="ECO:0007669"/>
    <property type="project" value="TreeGrafter"/>
</dbReference>
<dbReference type="SMART" id="SM01201">
    <property type="entry name" value="FerB"/>
    <property type="match status" value="1"/>
</dbReference>
<dbReference type="GO" id="GO:0016020">
    <property type="term" value="C:membrane"/>
    <property type="evidence" value="ECO:0007669"/>
    <property type="project" value="UniProtKB-SubCell"/>
</dbReference>
<dbReference type="InterPro" id="IPR037721">
    <property type="entry name" value="Ferlin"/>
</dbReference>
<feature type="region of interest" description="Disordered" evidence="8">
    <location>
        <begin position="1342"/>
        <end position="1383"/>
    </location>
</feature>
<evidence type="ECO:0000256" key="5">
    <source>
        <dbReference type="ARBA" id="ARBA00022837"/>
    </source>
</evidence>
<dbReference type="GO" id="GO:0046872">
    <property type="term" value="F:metal ion binding"/>
    <property type="evidence" value="ECO:0007669"/>
    <property type="project" value="UniProtKB-KW"/>
</dbReference>
<keyword evidence="6 9" id="KW-1133">Transmembrane helix</keyword>
<evidence type="ECO:0000256" key="2">
    <source>
        <dbReference type="ARBA" id="ARBA00022692"/>
    </source>
</evidence>
<dbReference type="InterPro" id="IPR012968">
    <property type="entry name" value="FerIin_dom"/>
</dbReference>
<dbReference type="EMBL" id="CAJNOM010000380">
    <property type="protein sequence ID" value="CAF1405060.1"/>
    <property type="molecule type" value="Genomic_DNA"/>
</dbReference>
<dbReference type="OrthoDB" id="270970at2759"/>
<dbReference type="CDD" id="cd08374">
    <property type="entry name" value="C2F_Ferlin"/>
    <property type="match status" value="1"/>
</dbReference>
<accession>A0A815LC79</accession>
<evidence type="ECO:0000256" key="8">
    <source>
        <dbReference type="SAM" id="MobiDB-lite"/>
    </source>
</evidence>
<feature type="transmembrane region" description="Helical" evidence="9">
    <location>
        <begin position="2120"/>
        <end position="2142"/>
    </location>
</feature>
<dbReference type="PANTHER" id="PTHR12546:SF60">
    <property type="entry name" value="MISFIRE, ISOFORM F"/>
    <property type="match status" value="1"/>
</dbReference>
<dbReference type="PROSITE" id="PS50004">
    <property type="entry name" value="C2"/>
    <property type="match status" value="5"/>
</dbReference>
<dbReference type="Pfam" id="PF08150">
    <property type="entry name" value="FerB"/>
    <property type="match status" value="1"/>
</dbReference>
<dbReference type="InterPro" id="IPR037724">
    <property type="entry name" value="C2E_Ferlin"/>
</dbReference>
<keyword evidence="3" id="KW-0479">Metal-binding</keyword>
<protein>
    <recommendedName>
        <fullName evidence="10">C2 domain-containing protein</fullName>
    </recommendedName>
</protein>
<dbReference type="Proteomes" id="UP000663877">
    <property type="component" value="Unassembled WGS sequence"/>
</dbReference>
<dbReference type="Proteomes" id="UP000663832">
    <property type="component" value="Unassembled WGS sequence"/>
</dbReference>
<dbReference type="Gene3D" id="2.60.40.150">
    <property type="entry name" value="C2 domain"/>
    <property type="match status" value="6"/>
</dbReference>
<evidence type="ECO:0000313" key="11">
    <source>
        <dbReference type="EMBL" id="CAF1120564.1"/>
    </source>
</evidence>
<name>A0A815LC79_9BILA</name>
<comment type="subcellular location">
    <subcellularLocation>
        <location evidence="1">Membrane</location>
        <topology evidence="1">Single-pass membrane protein</topology>
    </subcellularLocation>
</comment>
<dbReference type="Pfam" id="PF00168">
    <property type="entry name" value="C2"/>
    <property type="match status" value="5"/>
</dbReference>
<dbReference type="InterPro" id="IPR037725">
    <property type="entry name" value="C2F_Ferlin"/>
</dbReference>
<feature type="compositionally biased region" description="Basic and acidic residues" evidence="8">
    <location>
        <begin position="1350"/>
        <end position="1366"/>
    </location>
</feature>
<dbReference type="InterPro" id="IPR032362">
    <property type="entry name" value="Ferlin_C"/>
</dbReference>
<evidence type="ECO:0000256" key="1">
    <source>
        <dbReference type="ARBA" id="ARBA00004167"/>
    </source>
</evidence>
<dbReference type="SMART" id="SM00239">
    <property type="entry name" value="C2"/>
    <property type="match status" value="5"/>
</dbReference>
<dbReference type="Pfam" id="PF16165">
    <property type="entry name" value="Ferlin_C"/>
    <property type="match status" value="1"/>
</dbReference>
<gene>
    <name evidence="11" type="ORF">BJG266_LOCUS22431</name>
    <name evidence="12" type="ORF">QVE165_LOCUS37055</name>
</gene>
<dbReference type="SMART" id="SM01202">
    <property type="entry name" value="FerI"/>
    <property type="match status" value="1"/>
</dbReference>
<sequence length="2159" mass="245404">MALTVFLFKVSNLNISKIFPETNVPNDNESTTSTRSVRFMVDENPTLVSARITFQGIGLWSNNVPVVANEASFLARGKKPKKFNFNLARSLTADDKLLVEFFTTTIKKRRKKLLGVFEIMLEQLVISKYIDLPEENLSDAQNYLLPSTVQLKLYYTPPDIEKYNASLGISDTGQLVDWKSIFDDEGRHGGHRYRHTQSKNDSKFKKLRTRIKGRTDDADTDSYSDSDFNEADKLKSGVPIDEEKQNRIERGNIELLEKSLGRYEGDPYEINEWQIMIHIIQARELPGLDLNPYICIEIDEEKKYSNRHQSSNSPYFGEFFTFDFNLPASQVMQKVIYFKVHHAQKFISKFTDTKPVAIFRIDVSTVYNEKEHAFERKWAQLINPESIESHCGYLLVSIAVTERGAPSRNVLGEGVEDDDEYKPSKALIPAAMPHPLFPVEIKITFFTAAELPEMMTDFLASVSKKVLQPEGWEPVDPYVEIQYNTLRAVTSHHNGTTPVWSEAFHLIGRFPPLIRTVKISLKDHASVRRDRVISSFAIDLFSISETNLQAGFLPTLGPTWMFLYGSAREYAASKEQASLSEGMGEAICYKGRLLMEIECHPVSGENASNSKIQKETGVVLPEAHLFPMKRTFLLWGCIYDVTMIDKAFGNATICFELSIGSSGYLTPAQFVEAMHVPTSSLSQTYPRVPVDNNKQHFRLPIDLLKPIIYTKYTFHDYMFRMTLTNRFKHASDHIYKQIRQFEAKINAKVTNEVLTAEYQKIKDYVHALPCGCGDESLNSENFGISPVVHPDLSEVLNASTANYKMNTLDEKRRKKLLINLESVKAWVSKKMDFDESKRYDIVKELNKIARSFRQMAFDAQPALPDVFLWMICDSKRVAYARIPPEDLLFNLCAGDKGLYNGRVHTFFLKTPKSSDQPLNPSTNAKVQMYLWLGIEEYEPYIYKYLPPGFEMPQLPLLTSTKTIRYTKRCFYEVRCHCLKARALLASDDTGLSDPFLSITVGSSTQTTPVLLQSLCPQWNMTLAFKNLIHIGTQESAEEIIGNVVVEIYDYDEDIDGPDLIGRFSTTAKLNSNNKNDSNKGYPFEWFELKIGDKRAGELLAAFELVEIDPDTRVAVSACELEQIPVTFERFPPKNYVTKAIKRHHLYEIPSSLMPPMKTYDIEIMFWGLRECRSIGFQAINQAEVTIECASERITRTIKDVQKYPNFSVSTGQPDFYTLRVDLPDDNNFWPHLSILCIQNRLFGQKEVVGNLVVTDLQKFIEKPHAHLSPGNEALADAINEITKMMPYDFNRVRKSIVDAYEAALASKNKDIGKEKLSKLENAGGHATPGSESQIAIIDADALQEENDDDTSSKDAKDKEGKDDKDANAANEPIIPDNSEHKPISTLEKIKRNDMEKVAGWWNKYYASKAKLRLAQRANANLYEDSMDTTIAYADFYDNKKKPNKKSFDVLNALRKIFSRAGKAQKTFRRFAAAQLDQSEDANKPKSAVDESLDNIETDRLKELTLLQTFDIVETELENVYAYEGFNDCLDTFSLFKGKGSNRSDETGDDKRIYAKFKGKLRIREVTSMTDQTAMSTFNIDRIPRLSALPGPLTTDASTFQHSKDALLTQTNQQMSQFNLNEHRITLKCRLYLIKALLYRGWDASGKADPFIKIALGDNTIIDDTKGKLHNTLEPVFGRSYEFDVTIPSDSLLRIQIWDWDMTSSNDIIAETKIDIENRFFSCHRATCGLPQRYDSAGYNAWRDTKKPTVILSELCQSTTDLTPDYSEDFQSVTVGDQTFSCDPACVEFIMNVKSAQATLHRRVHHESPAEYIQQNTALVALQAWGKKINPKCALVAEHIECRSLFNDEFPETEQGKLEMWLDFFPMSRPPTSAPIDITPPVPTPYQLRLTIWNTNDVELNDENFVTGEKTSDIYVKAWILGENVDSQQTDVHYRSLTGEGNFNWRFVFDFTYLEIEEKIVYEAKDSLFQVGNTTKKIPPRIVIRVYDADLLSADDFLGECVLTLTHIPLGARTAKKCKANIVLDSKQPSTNLFVTKRLVGHWPMIAPQTEGVIRDKNLLGGKVEAEFSLLTAEEAEKNPVGKAREAPQPLDEPNRPKTSFLWFTSPWKVFRYIIWRNSKWPIIIALIAIICIVFLLLAIWTLPGAVATAIAQKVFKSGG</sequence>
<keyword evidence="5" id="KW-0106">Calcium</keyword>
<evidence type="ECO:0000256" key="7">
    <source>
        <dbReference type="ARBA" id="ARBA00023136"/>
    </source>
</evidence>
<keyword evidence="7 9" id="KW-0472">Membrane</keyword>
<comment type="caution">
    <text evidence="12">The sequence shown here is derived from an EMBL/GenBank/DDBJ whole genome shotgun (WGS) entry which is preliminary data.</text>
</comment>
<dbReference type="InterPro" id="IPR035892">
    <property type="entry name" value="C2_domain_sf"/>
</dbReference>
<dbReference type="Pfam" id="PF22901">
    <property type="entry name" value="dsrm_Ferlin"/>
    <property type="match status" value="1"/>
</dbReference>
<proteinExistence type="predicted"/>
<reference evidence="12" key="1">
    <citation type="submission" date="2021-02" db="EMBL/GenBank/DDBJ databases">
        <authorList>
            <person name="Nowell W R."/>
        </authorList>
    </citation>
    <scope>NUCLEOTIDE SEQUENCE</scope>
</reference>
<evidence type="ECO:0000256" key="9">
    <source>
        <dbReference type="SAM" id="Phobius"/>
    </source>
</evidence>
<dbReference type="InterPro" id="IPR000008">
    <property type="entry name" value="C2_dom"/>
</dbReference>
<feature type="domain" description="C2" evidence="10">
    <location>
        <begin position="1865"/>
        <end position="2018"/>
    </location>
</feature>
<feature type="domain" description="C2" evidence="10">
    <location>
        <begin position="255"/>
        <end position="376"/>
    </location>
</feature>
<evidence type="ECO:0000313" key="13">
    <source>
        <dbReference type="Proteomes" id="UP000663832"/>
    </source>
</evidence>
<evidence type="ECO:0000259" key="10">
    <source>
        <dbReference type="PROSITE" id="PS50004"/>
    </source>
</evidence>
<dbReference type="InterPro" id="IPR012561">
    <property type="entry name" value="Ferlin_B-domain"/>
</dbReference>
<evidence type="ECO:0000256" key="3">
    <source>
        <dbReference type="ARBA" id="ARBA00022723"/>
    </source>
</evidence>